<evidence type="ECO:0000313" key="3">
    <source>
        <dbReference type="Proteomes" id="UP001164459"/>
    </source>
</evidence>
<protein>
    <submittedName>
        <fullName evidence="2">Uncharacterized protein</fullName>
    </submittedName>
</protein>
<evidence type="ECO:0000313" key="2">
    <source>
        <dbReference type="EMBL" id="WAS96492.1"/>
    </source>
</evidence>
<sequence>MWIFQAATTALQTALFSALAVFAAPDAVTVELDEEFLVDESDEAARDVDTLVFFIQDSTGLDLIADGAVKLGQRGDFVVLRGPSQIEVKVSQGPRDGAKTVSYIIRRIEYGALYRLTNNETSGWDIDIEVRLIEPG</sequence>
<keyword evidence="3" id="KW-1185">Reference proteome</keyword>
<reference evidence="2" key="1">
    <citation type="submission" date="2022-11" db="EMBL/GenBank/DDBJ databases">
        <title>Minimal conservation of predation-associated metabolite biosynthetic gene clusters underscores biosynthetic potential of Myxococcota including descriptions for ten novel species: Archangium lansinium sp. nov., Myxococcus landrumus sp. nov., Nannocystis bai.</title>
        <authorList>
            <person name="Ahearne A."/>
            <person name="Stevens C."/>
            <person name="Dowd S."/>
        </authorList>
    </citation>
    <scope>NUCLEOTIDE SEQUENCE</scope>
    <source>
        <strain evidence="2">Fl3</strain>
    </source>
</reference>
<accession>A0ABY7HB56</accession>
<proteinExistence type="predicted"/>
<name>A0ABY7HB56_9BACT</name>
<dbReference type="RefSeq" id="WP_269038843.1">
    <property type="nucleotide sequence ID" value="NZ_CP114040.1"/>
</dbReference>
<feature type="chain" id="PRO_5047194736" evidence="1">
    <location>
        <begin position="24"/>
        <end position="136"/>
    </location>
</feature>
<keyword evidence="1" id="KW-0732">Signal</keyword>
<feature type="signal peptide" evidence="1">
    <location>
        <begin position="1"/>
        <end position="23"/>
    </location>
</feature>
<evidence type="ECO:0000256" key="1">
    <source>
        <dbReference type="SAM" id="SignalP"/>
    </source>
</evidence>
<dbReference type="EMBL" id="CP114040">
    <property type="protein sequence ID" value="WAS96492.1"/>
    <property type="molecule type" value="Genomic_DNA"/>
</dbReference>
<gene>
    <name evidence="2" type="ORF">O0S08_10060</name>
</gene>
<organism evidence="2 3">
    <name type="scientific">Nannocystis punicea</name>
    <dbReference type="NCBI Taxonomy" id="2995304"/>
    <lineage>
        <taxon>Bacteria</taxon>
        <taxon>Pseudomonadati</taxon>
        <taxon>Myxococcota</taxon>
        <taxon>Polyangia</taxon>
        <taxon>Nannocystales</taxon>
        <taxon>Nannocystaceae</taxon>
        <taxon>Nannocystis</taxon>
    </lineage>
</organism>
<dbReference type="Proteomes" id="UP001164459">
    <property type="component" value="Chromosome"/>
</dbReference>